<dbReference type="InterPro" id="IPR019453">
    <property type="entry name" value="VPS39/TGFA1_Znf"/>
</dbReference>
<evidence type="ECO:0000313" key="4">
    <source>
        <dbReference type="Proteomes" id="UP000694044"/>
    </source>
</evidence>
<accession>A0A8T1VZ54</accession>
<feature type="domain" description="Vacuolar sorting protein 39/Transforming growth factor beta receptor-associated" evidence="1">
    <location>
        <begin position="579"/>
        <end position="714"/>
    </location>
</feature>
<proteinExistence type="predicted"/>
<dbReference type="Pfam" id="PF10367">
    <property type="entry name" value="zf-Vps39_C"/>
    <property type="match status" value="1"/>
</dbReference>
<evidence type="ECO:0000259" key="1">
    <source>
        <dbReference type="Pfam" id="PF10366"/>
    </source>
</evidence>
<dbReference type="OrthoDB" id="5325112at2759"/>
<sequence>MTSISTNRIVSRVEEVSFLQQTMSSRSSMELEPAAAYAPGAVVEVEGPPKRPTQTERVLRSLCAWGDLSPLLFVGASDGTLRSYVADGRAGSLRWQADYKRLSHACCVFLDQWGVFATLGDSRLKLLDLPLQSNPQLDGARGLVARDDTKGAALFAAHEEAKTLCVLLKTNTLKVFDWTVNRILEPRAQHELQTLLPSSLPVQQLVLLGESHAFIQGKKDWVVLNLDSGRPLSVADDVVRQVQDALEGTVAVCPAVALPSRSLARRRQHVMDVLLCGKHHGVILTIDGEAKTVNPADAEEKDGFGAFDEDVSRFDEESAGKALDVSTSQLCMKVERVVAYNKAPRGVYYHHPFLLLDQAEQIAVYNFGSLQLVQTLPVKMPYGICAAVNVPSATVEDPYSNVPQFRDDRPATFYTVSPPFDVQAHQMLSIAQQVAASMGNRRLEDAVAFCRLCPDESPLSDADQRKLYADYGFELFRSARRQEAMNFFFESEIDVMEVLLLFPRNLIPRKASALLKDNRNNKKDHALEGDDLVESLLILIGFMRRKRNAYLRHEDLPSAMGIRVRHSIGPSEESALELIDTMLVKCLVVVAEKAEYEERARRALLEVVTGQNWCEIGEAEIFLRAHRRFKALLAFYSARKLHRKALELLEDLERSAASAAALSERSEAGRNEDQPQDTGDLQSSHDYMVLIAQYLRVLGKKHTELVFEFSRRVLSVNPALGLSIFTQREVPSSKKDIDPAAVLQHLKSCSIAASSSDVTLSDTERSAEDTSQPTLPLDSSQMLAIEYLTQVIYEGTCQLTPRLHDEVVYLLLDSIRAKTPQNQSLTSRVVSQRGTTGLLRRKLLQFLEFPGAVYHPERMLSRTPIEMVDEHAALLSKLGRHFEVLQLYALELKDAALAEAYCNRCYESKTADSSIYSTLLKIYLRPQYHAGGSASGAASPVIGSPPKPVWNRSTSSGLQSEAVNAAINLLNKYAERIDVSTALELLPADVPVAPLAGFFRRVLERQVQRFRNGQVKKQLSKMENFKVREQLSSKRKGSVTVWSSQSCQSCGKKLGVGTFVRLPSGTLLHYSCQPVP</sequence>
<evidence type="ECO:0000259" key="2">
    <source>
        <dbReference type="Pfam" id="PF10367"/>
    </source>
</evidence>
<dbReference type="AlphaFoldDB" id="A0A8T1VZ54"/>
<gene>
    <name evidence="3" type="primary">VPS39</name>
    <name evidence="3" type="ORF">PHYPSEUDO_015367</name>
</gene>
<reference evidence="3" key="1">
    <citation type="submission" date="2021-02" db="EMBL/GenBank/DDBJ databases">
        <authorList>
            <person name="Palmer J.M."/>
        </authorList>
    </citation>
    <scope>NUCLEOTIDE SEQUENCE</scope>
    <source>
        <strain evidence="3">SCRP734</strain>
    </source>
</reference>
<dbReference type="Proteomes" id="UP000694044">
    <property type="component" value="Unassembled WGS sequence"/>
</dbReference>
<feature type="domain" description="Vacuolar sorting protein 39/Transforming growth factor beta receptor-associated zinc finger" evidence="2">
    <location>
        <begin position="1038"/>
        <end position="1073"/>
    </location>
</feature>
<dbReference type="PANTHER" id="PTHR12894:SF27">
    <property type="entry name" value="TRANSFORMING GROWTH FACTOR-BETA RECEPTOR-ASSOCIATED PROTEIN 1"/>
    <property type="match status" value="1"/>
</dbReference>
<keyword evidence="4" id="KW-1185">Reference proteome</keyword>
<dbReference type="EMBL" id="JAGDFM010000095">
    <property type="protein sequence ID" value="KAG7386687.1"/>
    <property type="molecule type" value="Genomic_DNA"/>
</dbReference>
<dbReference type="GO" id="GO:0034058">
    <property type="term" value="P:endosomal vesicle fusion"/>
    <property type="evidence" value="ECO:0007669"/>
    <property type="project" value="TreeGrafter"/>
</dbReference>
<dbReference type="PANTHER" id="PTHR12894">
    <property type="entry name" value="CNH DOMAIN CONTAINING"/>
    <property type="match status" value="1"/>
</dbReference>
<protein>
    <submittedName>
        <fullName evidence="3">Vam6/Vps39-like protein</fullName>
    </submittedName>
</protein>
<evidence type="ECO:0000313" key="3">
    <source>
        <dbReference type="EMBL" id="KAG7386687.1"/>
    </source>
</evidence>
<organism evidence="3 4">
    <name type="scientific">Phytophthora pseudosyringae</name>
    <dbReference type="NCBI Taxonomy" id="221518"/>
    <lineage>
        <taxon>Eukaryota</taxon>
        <taxon>Sar</taxon>
        <taxon>Stramenopiles</taxon>
        <taxon>Oomycota</taxon>
        <taxon>Peronosporomycetes</taxon>
        <taxon>Peronosporales</taxon>
        <taxon>Peronosporaceae</taxon>
        <taxon>Phytophthora</taxon>
    </lineage>
</organism>
<dbReference type="GO" id="GO:0006914">
    <property type="term" value="P:autophagy"/>
    <property type="evidence" value="ECO:0007669"/>
    <property type="project" value="TreeGrafter"/>
</dbReference>
<dbReference type="Pfam" id="PF10366">
    <property type="entry name" value="Vps39_1"/>
    <property type="match status" value="1"/>
</dbReference>
<dbReference type="GO" id="GO:0005737">
    <property type="term" value="C:cytoplasm"/>
    <property type="evidence" value="ECO:0007669"/>
    <property type="project" value="TreeGrafter"/>
</dbReference>
<comment type="caution">
    <text evidence="3">The sequence shown here is derived from an EMBL/GenBank/DDBJ whole genome shotgun (WGS) entry which is preliminary data.</text>
</comment>
<dbReference type="GO" id="GO:0016020">
    <property type="term" value="C:membrane"/>
    <property type="evidence" value="ECO:0007669"/>
    <property type="project" value="TreeGrafter"/>
</dbReference>
<name>A0A8T1VZ54_9STRA</name>
<dbReference type="InterPro" id="IPR019452">
    <property type="entry name" value="VPS39/TGF_beta_rcpt-assoc_1"/>
</dbReference>
<dbReference type="InterPro" id="IPR032914">
    <property type="entry name" value="Vam6/VPS39/TRAP1"/>
</dbReference>